<protein>
    <recommendedName>
        <fullName evidence="1">Ricin B lectin domain-containing protein</fullName>
    </recommendedName>
</protein>
<evidence type="ECO:0000259" key="1">
    <source>
        <dbReference type="Pfam" id="PF14200"/>
    </source>
</evidence>
<accession>A0A8H3H7K6</accession>
<evidence type="ECO:0000313" key="3">
    <source>
        <dbReference type="Proteomes" id="UP000663853"/>
    </source>
</evidence>
<gene>
    <name evidence="2" type="ORF">RDB_LOCUS116530</name>
</gene>
<dbReference type="InterPro" id="IPR000772">
    <property type="entry name" value="Ricin_B_lectin"/>
</dbReference>
<dbReference type="InterPro" id="IPR035992">
    <property type="entry name" value="Ricin_B-like_lectins"/>
</dbReference>
<reference evidence="2" key="1">
    <citation type="submission" date="2021-01" db="EMBL/GenBank/DDBJ databases">
        <authorList>
            <person name="Kaushik A."/>
        </authorList>
    </citation>
    <scope>NUCLEOTIDE SEQUENCE</scope>
    <source>
        <strain evidence="2">AG6-10EEA</strain>
    </source>
</reference>
<dbReference type="SUPFAM" id="SSF50370">
    <property type="entry name" value="Ricin B-like lectins"/>
    <property type="match status" value="1"/>
</dbReference>
<dbReference type="PROSITE" id="PS50231">
    <property type="entry name" value="RICIN_B_LECTIN"/>
    <property type="match status" value="1"/>
</dbReference>
<dbReference type="CDD" id="cd23422">
    <property type="entry name" value="beta-trefoil_Ricin_MPL_CNL"/>
    <property type="match status" value="1"/>
</dbReference>
<dbReference type="AlphaFoldDB" id="A0A8H3H7K6"/>
<dbReference type="Gene3D" id="2.80.10.50">
    <property type="match status" value="1"/>
</dbReference>
<name>A0A8H3H7K6_9AGAM</name>
<dbReference type="EMBL" id="CAJMXA010003570">
    <property type="protein sequence ID" value="CAE6503779.1"/>
    <property type="molecule type" value="Genomic_DNA"/>
</dbReference>
<dbReference type="Proteomes" id="UP000663853">
    <property type="component" value="Unassembled WGS sequence"/>
</dbReference>
<comment type="caution">
    <text evidence="2">The sequence shown here is derived from an EMBL/GenBank/DDBJ whole genome shotgun (WGS) entry which is preliminary data.</text>
</comment>
<proteinExistence type="predicted"/>
<dbReference type="Pfam" id="PF14200">
    <property type="entry name" value="RicinB_lectin_2"/>
    <property type="match status" value="1"/>
</dbReference>
<sequence length="138" mass="15298">MPVEPGLYHIKNAVTWTTIDESTDGQRVVNGWKQTNQMNQLWRVQPVAGGAYSIQNAASGSFLHTNGPYNGSKLVGSKTYSTWYLDQQPGGSVYIIFPGSNHIVGLENGNVADGTSIHLWERNSTGAKHQKWYFEKRG</sequence>
<organism evidence="2 3">
    <name type="scientific">Rhizoctonia solani</name>
    <dbReference type="NCBI Taxonomy" id="456999"/>
    <lineage>
        <taxon>Eukaryota</taxon>
        <taxon>Fungi</taxon>
        <taxon>Dikarya</taxon>
        <taxon>Basidiomycota</taxon>
        <taxon>Agaricomycotina</taxon>
        <taxon>Agaricomycetes</taxon>
        <taxon>Cantharellales</taxon>
        <taxon>Ceratobasidiaceae</taxon>
        <taxon>Rhizoctonia</taxon>
    </lineage>
</organism>
<evidence type="ECO:0000313" key="2">
    <source>
        <dbReference type="EMBL" id="CAE6503779.1"/>
    </source>
</evidence>
<feature type="domain" description="Ricin B lectin" evidence="1">
    <location>
        <begin position="39"/>
        <end position="120"/>
    </location>
</feature>